<dbReference type="EMBL" id="BNBD01000009">
    <property type="protein sequence ID" value="GHF56714.1"/>
    <property type="molecule type" value="Genomic_DNA"/>
</dbReference>
<evidence type="ECO:0000256" key="1">
    <source>
        <dbReference type="SAM" id="SignalP"/>
    </source>
</evidence>
<feature type="signal peptide" evidence="1">
    <location>
        <begin position="1"/>
        <end position="41"/>
    </location>
</feature>
<accession>A0A919B6Q2</accession>
<dbReference type="SUPFAM" id="SSF51120">
    <property type="entry name" value="beta-Roll"/>
    <property type="match status" value="1"/>
</dbReference>
<dbReference type="Gene3D" id="2.160.20.160">
    <property type="match status" value="2"/>
</dbReference>
<dbReference type="InterPro" id="IPR011049">
    <property type="entry name" value="Serralysin-like_metalloprot_C"/>
</dbReference>
<dbReference type="AlphaFoldDB" id="A0A919B6Q2"/>
<gene>
    <name evidence="2" type="ORF">GCM10010218_42580</name>
</gene>
<sequence>MPSYESYEKRRARRAARKKAWRAARFAATAAVLALPAAALATDSAEAASSCTVNGQPVSGSDIRGTEGNDTITCAAGVTADTVVDALGGDDTVVVGGQVAGRVRGGDGNDRIILDEGSTLTGDIDGQAGTDTLDLKGPVSGAVRGGQGDDTIHLFPHARVESGGDIRGALGADTITADDDVDVLGLVEGNDQDDTVDIKGTVGPGGRVHGDAGDDDLHARLNNGTVDGGDGNDRCVVDDGALPINCERPARPLG</sequence>
<comment type="caution">
    <text evidence="2">The sequence shown here is derived from an EMBL/GenBank/DDBJ whole genome shotgun (WGS) entry which is preliminary data.</text>
</comment>
<evidence type="ECO:0000313" key="2">
    <source>
        <dbReference type="EMBL" id="GHF56714.1"/>
    </source>
</evidence>
<proteinExistence type="predicted"/>
<dbReference type="PRINTS" id="PR00313">
    <property type="entry name" value="CABNDNGRPT"/>
</dbReference>
<feature type="chain" id="PRO_5038689294" evidence="1">
    <location>
        <begin position="42"/>
        <end position="254"/>
    </location>
</feature>
<name>A0A919B6Q2_9ACTN</name>
<keyword evidence="1" id="KW-0732">Signal</keyword>
<dbReference type="Proteomes" id="UP000638313">
    <property type="component" value="Unassembled WGS sequence"/>
</dbReference>
<protein>
    <submittedName>
        <fullName evidence="2">Uncharacterized protein</fullName>
    </submittedName>
</protein>
<keyword evidence="3" id="KW-1185">Reference proteome</keyword>
<reference evidence="2" key="2">
    <citation type="submission" date="2020-09" db="EMBL/GenBank/DDBJ databases">
        <authorList>
            <person name="Sun Q."/>
            <person name="Ohkuma M."/>
        </authorList>
    </citation>
    <scope>NUCLEOTIDE SEQUENCE</scope>
    <source>
        <strain evidence="2">JCM 4059</strain>
    </source>
</reference>
<dbReference type="RefSeq" id="WP_190131259.1">
    <property type="nucleotide sequence ID" value="NZ_BNBD01000009.1"/>
</dbReference>
<organism evidence="2 3">
    <name type="scientific">Streptomyces mashuensis</name>
    <dbReference type="NCBI Taxonomy" id="33904"/>
    <lineage>
        <taxon>Bacteria</taxon>
        <taxon>Bacillati</taxon>
        <taxon>Actinomycetota</taxon>
        <taxon>Actinomycetes</taxon>
        <taxon>Kitasatosporales</taxon>
        <taxon>Streptomycetaceae</taxon>
        <taxon>Streptomyces</taxon>
    </lineage>
</organism>
<reference evidence="2" key="1">
    <citation type="journal article" date="2014" name="Int. J. Syst. Evol. Microbiol.">
        <title>Complete genome sequence of Corynebacterium casei LMG S-19264T (=DSM 44701T), isolated from a smear-ripened cheese.</title>
        <authorList>
            <consortium name="US DOE Joint Genome Institute (JGI-PGF)"/>
            <person name="Walter F."/>
            <person name="Albersmeier A."/>
            <person name="Kalinowski J."/>
            <person name="Ruckert C."/>
        </authorList>
    </citation>
    <scope>NUCLEOTIDE SEQUENCE</scope>
    <source>
        <strain evidence="2">JCM 4059</strain>
    </source>
</reference>
<evidence type="ECO:0000313" key="3">
    <source>
        <dbReference type="Proteomes" id="UP000638313"/>
    </source>
</evidence>